<dbReference type="SUPFAM" id="SSF117143">
    <property type="entry name" value="Flagellar hook protein flgE"/>
    <property type="match status" value="1"/>
</dbReference>
<proteinExistence type="inferred from homology"/>
<protein>
    <recommendedName>
        <fullName evidence="4">Flagellar hook protein FlgE</fullName>
    </recommendedName>
</protein>
<reference evidence="8 9" key="1">
    <citation type="submission" date="2016-12" db="EMBL/GenBank/DDBJ databases">
        <title>Domibacillus sp. SAB 38T whole genome sequencing.</title>
        <authorList>
            <person name="Verma A."/>
            <person name="Ojha A.K."/>
            <person name="Krishnamurthi S."/>
        </authorList>
    </citation>
    <scope>NUCLEOTIDE SEQUENCE [LARGE SCALE GENOMIC DNA]</scope>
    <source>
        <strain evidence="8 9">SAB 38</strain>
    </source>
</reference>
<feature type="domain" description="Flagellar basal body rod protein N-terminal" evidence="5">
    <location>
        <begin position="5"/>
        <end position="35"/>
    </location>
</feature>
<dbReference type="InterPro" id="IPR010930">
    <property type="entry name" value="Flg_bb/hook_C_dom"/>
</dbReference>
<comment type="similarity">
    <text evidence="2 4">Belongs to the flagella basal body rod proteins family.</text>
</comment>
<dbReference type="EMBL" id="MSFI01000001">
    <property type="protein sequence ID" value="OMP68608.1"/>
    <property type="molecule type" value="Genomic_DNA"/>
</dbReference>
<feature type="domain" description="Flagellar hook protein FlgE/F/G-like D1" evidence="7">
    <location>
        <begin position="95"/>
        <end position="177"/>
    </location>
</feature>
<evidence type="ECO:0000256" key="2">
    <source>
        <dbReference type="ARBA" id="ARBA00009677"/>
    </source>
</evidence>
<dbReference type="GO" id="GO:0009424">
    <property type="term" value="C:bacterial-type flagellum hook"/>
    <property type="evidence" value="ECO:0007669"/>
    <property type="project" value="TreeGrafter"/>
</dbReference>
<evidence type="ECO:0000313" key="8">
    <source>
        <dbReference type="EMBL" id="OMP68608.1"/>
    </source>
</evidence>
<dbReference type="InterPro" id="IPR001444">
    <property type="entry name" value="Flag_bb_rod_N"/>
</dbReference>
<evidence type="ECO:0000259" key="5">
    <source>
        <dbReference type="Pfam" id="PF00460"/>
    </source>
</evidence>
<evidence type="ECO:0000256" key="1">
    <source>
        <dbReference type="ARBA" id="ARBA00004117"/>
    </source>
</evidence>
<dbReference type="Pfam" id="PF00460">
    <property type="entry name" value="Flg_bb_rod"/>
    <property type="match status" value="1"/>
</dbReference>
<keyword evidence="8" id="KW-0282">Flagellum</keyword>
<dbReference type="InterPro" id="IPR053967">
    <property type="entry name" value="LlgE_F_G-like_D1"/>
</dbReference>
<evidence type="ECO:0000313" key="9">
    <source>
        <dbReference type="Proteomes" id="UP000188613"/>
    </source>
</evidence>
<dbReference type="NCBIfam" id="TIGR03506">
    <property type="entry name" value="FlgEFG_subfam"/>
    <property type="match status" value="2"/>
</dbReference>
<dbReference type="STRING" id="1714355.BTO28_00735"/>
<keyword evidence="9" id="KW-1185">Reference proteome</keyword>
<dbReference type="AlphaFoldDB" id="A0A1V2AC83"/>
<gene>
    <name evidence="8" type="primary">flgG</name>
    <name evidence="8" type="ORF">BTO28_00735</name>
</gene>
<evidence type="ECO:0000259" key="6">
    <source>
        <dbReference type="Pfam" id="PF06429"/>
    </source>
</evidence>
<dbReference type="InterPro" id="IPR019776">
    <property type="entry name" value="Flagellar_basal_body_rod_CS"/>
</dbReference>
<dbReference type="GO" id="GO:0009425">
    <property type="term" value="C:bacterial-type flagellum basal body"/>
    <property type="evidence" value="ECO:0007669"/>
    <property type="project" value="UniProtKB-SubCell"/>
</dbReference>
<keyword evidence="8" id="KW-0969">Cilium</keyword>
<accession>A0A1V2AC83</accession>
<dbReference type="GO" id="GO:0071978">
    <property type="term" value="P:bacterial-type flagellum-dependent swarming motility"/>
    <property type="evidence" value="ECO:0007669"/>
    <property type="project" value="TreeGrafter"/>
</dbReference>
<comment type="caution">
    <text evidence="8">The sequence shown here is derived from an EMBL/GenBank/DDBJ whole genome shotgun (WGS) entry which is preliminary data.</text>
</comment>
<evidence type="ECO:0000256" key="3">
    <source>
        <dbReference type="ARBA" id="ARBA00023143"/>
    </source>
</evidence>
<comment type="subcellular location">
    <subcellularLocation>
        <location evidence="1 4">Bacterial flagellum basal body</location>
    </subcellularLocation>
</comment>
<dbReference type="Proteomes" id="UP000188613">
    <property type="component" value="Unassembled WGS sequence"/>
</dbReference>
<evidence type="ECO:0000259" key="7">
    <source>
        <dbReference type="Pfam" id="PF22692"/>
    </source>
</evidence>
<organism evidence="8 9">
    <name type="scientific">Domibacillus epiphyticus</name>
    <dbReference type="NCBI Taxonomy" id="1714355"/>
    <lineage>
        <taxon>Bacteria</taxon>
        <taxon>Bacillati</taxon>
        <taxon>Bacillota</taxon>
        <taxon>Bacilli</taxon>
        <taxon>Bacillales</taxon>
        <taxon>Bacillaceae</taxon>
        <taxon>Domibacillus</taxon>
    </lineage>
</organism>
<keyword evidence="3 4" id="KW-0975">Bacterial flagellum</keyword>
<dbReference type="InterPro" id="IPR037925">
    <property type="entry name" value="FlgE/F/G-like"/>
</dbReference>
<keyword evidence="8" id="KW-0966">Cell projection</keyword>
<sequence length="279" mass="29541">MLRAMYSGYSGLKNSQTKLDVTGNNIANVNTHGFKKGRATFKDMLSQQIEGAAAPAATRGGTNPLQVGLGVQIGAIDTIHTQGSLQTTGRSLDLAISGEGFFMIGRGNGTTITDQKYTRSGSFSLDANGNVVNSDGDYLIKAIPDPANPLFSVLYIPITVPATASDFNIEKDGTITYKDENGETVEQGGLPLAKFANPEGLEKSGSNKYVATVNSGEPVYTWPGEDGAGTVVTGTLEMSNIDLSEEFTEMIVAQRGFQANSRVITTADEIVQEIASLKR</sequence>
<dbReference type="Pfam" id="PF06429">
    <property type="entry name" value="Flg_bbr_C"/>
    <property type="match status" value="1"/>
</dbReference>
<dbReference type="PANTHER" id="PTHR30435:SF1">
    <property type="entry name" value="FLAGELLAR HOOK PROTEIN FLGE"/>
    <property type="match status" value="1"/>
</dbReference>
<dbReference type="RefSeq" id="WP_076763010.1">
    <property type="nucleotide sequence ID" value="NZ_MSFI01000001.1"/>
</dbReference>
<dbReference type="Pfam" id="PF22692">
    <property type="entry name" value="LlgE_F_G_D1"/>
    <property type="match status" value="1"/>
</dbReference>
<dbReference type="GO" id="GO:0005829">
    <property type="term" value="C:cytosol"/>
    <property type="evidence" value="ECO:0007669"/>
    <property type="project" value="TreeGrafter"/>
</dbReference>
<dbReference type="NCBIfam" id="NF009278">
    <property type="entry name" value="PRK12636.1"/>
    <property type="match status" value="1"/>
</dbReference>
<evidence type="ECO:0000256" key="4">
    <source>
        <dbReference type="RuleBase" id="RU362116"/>
    </source>
</evidence>
<dbReference type="PROSITE" id="PS00588">
    <property type="entry name" value="FLAGELLA_BB_ROD"/>
    <property type="match status" value="1"/>
</dbReference>
<feature type="domain" description="Flagellar basal-body/hook protein C-terminal" evidence="6">
    <location>
        <begin position="233"/>
        <end position="277"/>
    </location>
</feature>
<dbReference type="InterPro" id="IPR020013">
    <property type="entry name" value="Flagellar_FlgE/F/G"/>
</dbReference>
<name>A0A1V2AC83_9BACI</name>
<comment type="function">
    <text evidence="4">A flexible structure which links the flagellar filament to the drive apparatus in the basal body.</text>
</comment>
<dbReference type="OrthoDB" id="9804559at2"/>
<dbReference type="PANTHER" id="PTHR30435">
    <property type="entry name" value="FLAGELLAR PROTEIN"/>
    <property type="match status" value="1"/>
</dbReference>